<sequence>MGESDRNAGNFVAVERPDTEAYGTGGSPDGHAAVGQLLLTRRMRDFTTGATLSLLPALGSIVALVYTFRDQVDLAVLIGWATVQLVLIAVYVVFDSILDRESPSLGELRRHWRRFVLLQWLGSLAWAGIFPYLAPVAHGLDAVVLAVVAIAVLCGVLLVHRTAPSAAIFHVAVMAISITAAIWIGTGMAGLPALILLALFVIALLGSTREQERQIVEWLEAEMNRREATDTVRLLLNDYEEHSSDWLWTVDEAGNLRNVAERFAMAAEKPAETLEGKPLIDMFMADANRAIFARHLTERSRFHDLVLKLRINGEMRYWKLSARPRNDGQISGVARDVTSDRMIEERVAFMAHYDNLTGLANRYLFNERLRAALDQNERVRNIALFYLDLDDFKAVNDTRGHLMGDRLLREVGKRLEQEVRGQDLVARLGGDEFAILVETRSGAGMLIERAHSFLAAIRDPFEIDGQIYRVSGSVGIARSSDGSCDAEELMRRADLALFAAKNKGRDTLALYDQSIDLAARERREIEIDLREAVARGQLNLHYQPVIDLQSGSVVGYEALLRWYHPKRGIIGPADFLEVAEETGLIVPIGEWSIRQAFAETAKWEGRFRIAINLSPTQVRSPHLVKVIAQSLHAHGIAPERVEFEITEHVLMQESSISMGNLQKLRELGTRIALDDFGIGYSSLSYLRRFPFDRIKIDKDFVDGVESSADNQAIVSSITKLAEALGMATTAEGVETRDQLDLLRRLGCQEAQGYLICEPVPGENFATADAVDAAMRGGAVSGILAYRRTREASVKQSPRRAS</sequence>
<feature type="transmembrane region" description="Helical" evidence="1">
    <location>
        <begin position="46"/>
        <end position="68"/>
    </location>
</feature>
<feature type="transmembrane region" description="Helical" evidence="1">
    <location>
        <begin position="74"/>
        <end position="94"/>
    </location>
</feature>
<evidence type="ECO:0000313" key="4">
    <source>
        <dbReference type="EMBL" id="MBX7487589.1"/>
    </source>
</evidence>
<feature type="domain" description="GGDEF" evidence="3">
    <location>
        <begin position="380"/>
        <end position="513"/>
    </location>
</feature>
<organism evidence="4 5">
    <name type="scientific">Qipengyuania pacifica</name>
    <dbReference type="NCBI Taxonomy" id="2860199"/>
    <lineage>
        <taxon>Bacteria</taxon>
        <taxon>Pseudomonadati</taxon>
        <taxon>Pseudomonadota</taxon>
        <taxon>Alphaproteobacteria</taxon>
        <taxon>Sphingomonadales</taxon>
        <taxon>Erythrobacteraceae</taxon>
        <taxon>Qipengyuania</taxon>
    </lineage>
</organism>
<keyword evidence="1" id="KW-0812">Transmembrane</keyword>
<dbReference type="SUPFAM" id="SSF141868">
    <property type="entry name" value="EAL domain-like"/>
    <property type="match status" value="1"/>
</dbReference>
<dbReference type="Gene3D" id="3.20.20.450">
    <property type="entry name" value="EAL domain"/>
    <property type="match status" value="1"/>
</dbReference>
<dbReference type="SUPFAM" id="SSF55785">
    <property type="entry name" value="PYP-like sensor domain (PAS domain)"/>
    <property type="match status" value="1"/>
</dbReference>
<dbReference type="InterPro" id="IPR052155">
    <property type="entry name" value="Biofilm_reg_signaling"/>
</dbReference>
<dbReference type="PROSITE" id="PS50883">
    <property type="entry name" value="EAL"/>
    <property type="match status" value="1"/>
</dbReference>
<dbReference type="Proteomes" id="UP000776651">
    <property type="component" value="Unassembled WGS sequence"/>
</dbReference>
<dbReference type="PROSITE" id="PS50887">
    <property type="entry name" value="GGDEF"/>
    <property type="match status" value="1"/>
</dbReference>
<keyword evidence="1" id="KW-1133">Transmembrane helix</keyword>
<dbReference type="PANTHER" id="PTHR44757">
    <property type="entry name" value="DIGUANYLATE CYCLASE DGCP"/>
    <property type="match status" value="1"/>
</dbReference>
<keyword evidence="5" id="KW-1185">Reference proteome</keyword>
<dbReference type="Pfam" id="PF00563">
    <property type="entry name" value="EAL"/>
    <property type="match status" value="1"/>
</dbReference>
<dbReference type="InterPro" id="IPR013656">
    <property type="entry name" value="PAS_4"/>
</dbReference>
<dbReference type="Pfam" id="PF00990">
    <property type="entry name" value="GGDEF"/>
    <property type="match status" value="1"/>
</dbReference>
<protein>
    <submittedName>
        <fullName evidence="4">EAL domain-containing protein</fullName>
    </submittedName>
</protein>
<dbReference type="NCBIfam" id="TIGR00254">
    <property type="entry name" value="GGDEF"/>
    <property type="match status" value="1"/>
</dbReference>
<dbReference type="InterPro" id="IPR029787">
    <property type="entry name" value="Nucleotide_cyclase"/>
</dbReference>
<dbReference type="InterPro" id="IPR000160">
    <property type="entry name" value="GGDEF_dom"/>
</dbReference>
<dbReference type="InterPro" id="IPR035965">
    <property type="entry name" value="PAS-like_dom_sf"/>
</dbReference>
<evidence type="ECO:0000259" key="2">
    <source>
        <dbReference type="PROSITE" id="PS50883"/>
    </source>
</evidence>
<dbReference type="Pfam" id="PF08448">
    <property type="entry name" value="PAS_4"/>
    <property type="match status" value="1"/>
</dbReference>
<dbReference type="InterPro" id="IPR000014">
    <property type="entry name" value="PAS"/>
</dbReference>
<dbReference type="CDD" id="cd01948">
    <property type="entry name" value="EAL"/>
    <property type="match status" value="1"/>
</dbReference>
<dbReference type="SUPFAM" id="SSF55073">
    <property type="entry name" value="Nucleotide cyclase"/>
    <property type="match status" value="1"/>
</dbReference>
<comment type="caution">
    <text evidence="4">The sequence shown here is derived from an EMBL/GenBank/DDBJ whole genome shotgun (WGS) entry which is preliminary data.</text>
</comment>
<dbReference type="EMBL" id="JAIGNQ010000001">
    <property type="protein sequence ID" value="MBX7487589.1"/>
    <property type="molecule type" value="Genomic_DNA"/>
</dbReference>
<accession>A0ABS7JC36</accession>
<dbReference type="RefSeq" id="WP_221597065.1">
    <property type="nucleotide sequence ID" value="NZ_JAIGNQ010000001.1"/>
</dbReference>
<dbReference type="NCBIfam" id="TIGR00229">
    <property type="entry name" value="sensory_box"/>
    <property type="match status" value="1"/>
</dbReference>
<feature type="transmembrane region" description="Helical" evidence="1">
    <location>
        <begin position="190"/>
        <end position="207"/>
    </location>
</feature>
<dbReference type="SMART" id="SM00052">
    <property type="entry name" value="EAL"/>
    <property type="match status" value="1"/>
</dbReference>
<gene>
    <name evidence="4" type="ORF">K3177_03585</name>
</gene>
<dbReference type="CDD" id="cd01949">
    <property type="entry name" value="GGDEF"/>
    <property type="match status" value="1"/>
</dbReference>
<dbReference type="Gene3D" id="3.30.450.20">
    <property type="entry name" value="PAS domain"/>
    <property type="match status" value="1"/>
</dbReference>
<proteinExistence type="predicted"/>
<dbReference type="Gene3D" id="3.30.70.270">
    <property type="match status" value="1"/>
</dbReference>
<feature type="transmembrane region" description="Helical" evidence="1">
    <location>
        <begin position="140"/>
        <end position="159"/>
    </location>
</feature>
<dbReference type="InterPro" id="IPR043128">
    <property type="entry name" value="Rev_trsase/Diguanyl_cyclase"/>
</dbReference>
<keyword evidence="1" id="KW-0472">Membrane</keyword>
<dbReference type="InterPro" id="IPR035919">
    <property type="entry name" value="EAL_sf"/>
</dbReference>
<dbReference type="PANTHER" id="PTHR44757:SF4">
    <property type="entry name" value="DIGUANYLATE CYCLASE DGCE-RELATED"/>
    <property type="match status" value="1"/>
</dbReference>
<name>A0ABS7JC36_9SPHN</name>
<dbReference type="InterPro" id="IPR001633">
    <property type="entry name" value="EAL_dom"/>
</dbReference>
<dbReference type="SMART" id="SM00267">
    <property type="entry name" value="GGDEF"/>
    <property type="match status" value="1"/>
</dbReference>
<evidence type="ECO:0000259" key="3">
    <source>
        <dbReference type="PROSITE" id="PS50887"/>
    </source>
</evidence>
<feature type="domain" description="EAL" evidence="2">
    <location>
        <begin position="522"/>
        <end position="772"/>
    </location>
</feature>
<evidence type="ECO:0000256" key="1">
    <source>
        <dbReference type="SAM" id="Phobius"/>
    </source>
</evidence>
<reference evidence="4 5" key="1">
    <citation type="submission" date="2021-08" db="EMBL/GenBank/DDBJ databases">
        <title>Comparative Genomics Analysis of the Genus Qipengyuania Reveals Extensive Genetic Diversity and Metabolic Versatility, Including the Description of Fifteen Novel Species.</title>
        <authorList>
            <person name="Liu Y."/>
        </authorList>
    </citation>
    <scope>NUCLEOTIDE SEQUENCE [LARGE SCALE GENOMIC DNA]</scope>
    <source>
        <strain evidence="4 5">GH25</strain>
    </source>
</reference>
<evidence type="ECO:0000313" key="5">
    <source>
        <dbReference type="Proteomes" id="UP000776651"/>
    </source>
</evidence>
<feature type="transmembrane region" description="Helical" evidence="1">
    <location>
        <begin position="115"/>
        <end position="134"/>
    </location>
</feature>